<accession>A0ABS3X271</accession>
<name>A0ABS3X271_9ACTN</name>
<keyword evidence="3" id="KW-1185">Reference proteome</keyword>
<protein>
    <submittedName>
        <fullName evidence="2">NERD domain-containing protein</fullName>
    </submittedName>
</protein>
<dbReference type="PROSITE" id="PS50965">
    <property type="entry name" value="NERD"/>
    <property type="match status" value="1"/>
</dbReference>
<evidence type="ECO:0000313" key="2">
    <source>
        <dbReference type="EMBL" id="MBO8189480.1"/>
    </source>
</evidence>
<evidence type="ECO:0000259" key="1">
    <source>
        <dbReference type="PROSITE" id="PS50965"/>
    </source>
</evidence>
<sequence length="183" mass="20315">MELQPNRVKRTLARLYPGSEIRSWADGLKGERVTGRQLNRLRPRGWQVLHAIQWPSGSDIDHLVIGPAGVFTVNSKRHKGKTVWYGDRAITVNRAPTRHIAISQHEAQRTGKTLGRHCTLPVPVRPIICIVDAAKLSVKNAAPPVLVVEAAKIVSLLSGMSPVLPPEMVQHIYQVARRQATWA</sequence>
<dbReference type="Pfam" id="PF08378">
    <property type="entry name" value="NERD"/>
    <property type="match status" value="1"/>
</dbReference>
<evidence type="ECO:0000313" key="3">
    <source>
        <dbReference type="Proteomes" id="UP001518976"/>
    </source>
</evidence>
<dbReference type="EMBL" id="JAFFZN010000035">
    <property type="protein sequence ID" value="MBO8189480.1"/>
    <property type="molecule type" value="Genomic_DNA"/>
</dbReference>
<gene>
    <name evidence="2" type="ORF">JW592_29120</name>
</gene>
<feature type="domain" description="NERD" evidence="1">
    <location>
        <begin position="26"/>
        <end position="137"/>
    </location>
</feature>
<comment type="caution">
    <text evidence="2">The sequence shown here is derived from an EMBL/GenBank/DDBJ whole genome shotgun (WGS) entry which is preliminary data.</text>
</comment>
<proteinExistence type="predicted"/>
<dbReference type="Proteomes" id="UP001518976">
    <property type="component" value="Unassembled WGS sequence"/>
</dbReference>
<organism evidence="2 3">
    <name type="scientific">Streptomyces spirodelae</name>
    <dbReference type="NCBI Taxonomy" id="2812904"/>
    <lineage>
        <taxon>Bacteria</taxon>
        <taxon>Bacillati</taxon>
        <taxon>Actinomycetota</taxon>
        <taxon>Actinomycetes</taxon>
        <taxon>Kitasatosporales</taxon>
        <taxon>Streptomycetaceae</taxon>
        <taxon>Streptomyces</taxon>
    </lineage>
</organism>
<dbReference type="InterPro" id="IPR011528">
    <property type="entry name" value="NERD"/>
</dbReference>
<reference evidence="2 3" key="1">
    <citation type="submission" date="2021-02" db="EMBL/GenBank/DDBJ databases">
        <title>Streptomyces spirodelae sp. nov., isolated from duckweed.</title>
        <authorList>
            <person name="Saimee Y."/>
            <person name="Duangmal K."/>
        </authorList>
    </citation>
    <scope>NUCLEOTIDE SEQUENCE [LARGE SCALE GENOMIC DNA]</scope>
    <source>
        <strain evidence="2 3">DW4-2</strain>
    </source>
</reference>